<comment type="similarity">
    <text evidence="1">Belongs to the glycosyl hydrolase 13 family.</text>
</comment>
<protein>
    <submittedName>
        <fullName evidence="5">Glycogen debranching protein GlgX</fullName>
    </submittedName>
</protein>
<evidence type="ECO:0000256" key="1">
    <source>
        <dbReference type="ARBA" id="ARBA00008061"/>
    </source>
</evidence>
<dbReference type="GO" id="GO:0004135">
    <property type="term" value="F:amylo-alpha-1,6-glucosidase activity"/>
    <property type="evidence" value="ECO:0007669"/>
    <property type="project" value="InterPro"/>
</dbReference>
<dbReference type="CDD" id="cd02856">
    <property type="entry name" value="E_set_GDE_Isoamylase_N"/>
    <property type="match status" value="1"/>
</dbReference>
<dbReference type="InterPro" id="IPR014756">
    <property type="entry name" value="Ig_E-set"/>
</dbReference>
<dbReference type="EMBL" id="JAKNHJ010000020">
    <property type="protein sequence ID" value="MCG4618624.1"/>
    <property type="molecule type" value="Genomic_DNA"/>
</dbReference>
<evidence type="ECO:0000313" key="5">
    <source>
        <dbReference type="EMBL" id="MCG4618624.1"/>
    </source>
</evidence>
<keyword evidence="3" id="KW-0326">Glycosidase</keyword>
<dbReference type="InterPro" id="IPR017853">
    <property type="entry name" value="GH"/>
</dbReference>
<accession>A0AAJ1EY17</accession>
<evidence type="ECO:0000256" key="3">
    <source>
        <dbReference type="ARBA" id="ARBA00023295"/>
    </source>
</evidence>
<evidence type="ECO:0000256" key="2">
    <source>
        <dbReference type="ARBA" id="ARBA00022801"/>
    </source>
</evidence>
<dbReference type="InterPro" id="IPR011837">
    <property type="entry name" value="Glycogen_debranch_GlgX"/>
</dbReference>
<dbReference type="SUPFAM" id="SSF81296">
    <property type="entry name" value="E set domains"/>
    <property type="match status" value="1"/>
</dbReference>
<evidence type="ECO:0000259" key="4">
    <source>
        <dbReference type="SMART" id="SM00642"/>
    </source>
</evidence>
<dbReference type="GO" id="GO:0005980">
    <property type="term" value="P:glycogen catabolic process"/>
    <property type="evidence" value="ECO:0007669"/>
    <property type="project" value="InterPro"/>
</dbReference>
<dbReference type="InterPro" id="IPR006047">
    <property type="entry name" value="GH13_cat_dom"/>
</dbReference>
<dbReference type="Pfam" id="PF02922">
    <property type="entry name" value="CBM_48"/>
    <property type="match status" value="1"/>
</dbReference>
<dbReference type="Gene3D" id="2.60.40.10">
    <property type="entry name" value="Immunoglobulins"/>
    <property type="match status" value="1"/>
</dbReference>
<dbReference type="CDD" id="cd11326">
    <property type="entry name" value="AmyAc_Glg_debranch"/>
    <property type="match status" value="1"/>
</dbReference>
<gene>
    <name evidence="5" type="primary">glgX</name>
    <name evidence="5" type="ORF">L0M99_08995</name>
</gene>
<dbReference type="Gene3D" id="3.20.20.80">
    <property type="entry name" value="Glycosidases"/>
    <property type="match status" value="1"/>
</dbReference>
<dbReference type="AlphaFoldDB" id="A0AAJ1EY17"/>
<proteinExistence type="inferred from homology"/>
<dbReference type="NCBIfam" id="TIGR02100">
    <property type="entry name" value="glgX_debranch"/>
    <property type="match status" value="1"/>
</dbReference>
<dbReference type="Proteomes" id="UP001200537">
    <property type="component" value="Unassembled WGS sequence"/>
</dbReference>
<dbReference type="InterPro" id="IPR044505">
    <property type="entry name" value="GlgX_Isoamylase_N_E_set"/>
</dbReference>
<comment type="caution">
    <text evidence="5">The sequence shown here is derived from an EMBL/GenBank/DDBJ whole genome shotgun (WGS) entry which is preliminary data.</text>
</comment>
<feature type="domain" description="Glycosyl hydrolase family 13 catalytic" evidence="4">
    <location>
        <begin position="177"/>
        <end position="622"/>
    </location>
</feature>
<dbReference type="SUPFAM" id="SSF51445">
    <property type="entry name" value="(Trans)glycosidases"/>
    <property type="match status" value="1"/>
</dbReference>
<keyword evidence="2" id="KW-0378">Hydrolase</keyword>
<dbReference type="InterPro" id="IPR004193">
    <property type="entry name" value="Glyco_hydro_13_N"/>
</dbReference>
<sequence>MSRRVIDDFFRPSSPYVHDGAADTTRLGVHLEGNGVDIAVVAPNASAVEICFFTSAEPTAPETRYRLLGPVDGIWHGHVSGVLAGTYYGLRTWGAWNPERGHVFNPYKLALDPYARAISGNVQLCSQTYAHKTDDQLYPLHPFELDPTNSAPYTVRGVVTGKEFDVAPGPATPWENTVIYEAHVKGLTKQLPGVPEELRGTYAGLAHPATIAYLKDLGITAVELLPVHAKLSEAFLNERGLSNYWGYSTLSYFAPEPSYATKNARMLGPTAVLDEFRGMVSILHQNGIELLLDVVYNHTCEGGGDGQALSWRALDNAMYYRLDSQGGSIDYSGCGNTLDTSHPRVIQMIMDSLRYWAGDVGVDGFRFDLGVTCGRGEEHFTRFHPFFQACLDDPVLRTKKMIAEPWDVGPDGWRTSDFPLPFSTWNDRYRDSVRGFWIADGRAQSRGESRGAPPFELASRLSGSQDMYGVGDVPAVRPPRCSINFVTAHDGFTLGDLVSFDHKHNEENLENNRDGSPNNLSWNHGSEGRAFQLGIEKELALDGDSPLAELLNARVRSALNLFTTIFISAGTPMILAGDEFARTQGGNNNAYCQDNETTWLNWELVDWQKDFYVAVRKLITLRREHPVFRPKNYLTGQRHPGDSIPDLSWYNQVGLLMGDRAWHDPASRVFQMLRSGRPYGDQDLLAVFNGTLDPKHVRLAPGRGTAYHEIWDSAVSEPEEEAPPFNLAGDDVFLEPLSIKLFLADSSGD</sequence>
<evidence type="ECO:0000313" key="6">
    <source>
        <dbReference type="Proteomes" id="UP001200537"/>
    </source>
</evidence>
<dbReference type="InterPro" id="IPR013783">
    <property type="entry name" value="Ig-like_fold"/>
</dbReference>
<dbReference type="Gene3D" id="2.60.40.1180">
    <property type="entry name" value="Golgi alpha-mannosidase II"/>
    <property type="match status" value="1"/>
</dbReference>
<organism evidence="5 6">
    <name type="scientific">Varibaculum cambriense</name>
    <dbReference type="NCBI Taxonomy" id="184870"/>
    <lineage>
        <taxon>Bacteria</taxon>
        <taxon>Bacillati</taxon>
        <taxon>Actinomycetota</taxon>
        <taxon>Actinomycetes</taxon>
        <taxon>Actinomycetales</taxon>
        <taxon>Actinomycetaceae</taxon>
        <taxon>Varibaculum</taxon>
    </lineage>
</organism>
<dbReference type="SMART" id="SM00642">
    <property type="entry name" value="Aamy"/>
    <property type="match status" value="1"/>
</dbReference>
<name>A0AAJ1EY17_9ACTO</name>
<dbReference type="RefSeq" id="WP_238128394.1">
    <property type="nucleotide sequence ID" value="NZ_JAGZVZ010000008.1"/>
</dbReference>
<dbReference type="PANTHER" id="PTHR43002">
    <property type="entry name" value="GLYCOGEN DEBRANCHING ENZYME"/>
    <property type="match status" value="1"/>
</dbReference>
<dbReference type="SUPFAM" id="SSF51011">
    <property type="entry name" value="Glycosyl hydrolase domain"/>
    <property type="match status" value="1"/>
</dbReference>
<reference evidence="5" key="1">
    <citation type="submission" date="2022-01" db="EMBL/GenBank/DDBJ databases">
        <title>Collection of gut derived symbiotic bacterial strains cultured from healthy donors.</title>
        <authorList>
            <person name="Lin H."/>
            <person name="Kohout C."/>
            <person name="Waligurski E."/>
            <person name="Pamer E.G."/>
        </authorList>
    </citation>
    <scope>NUCLEOTIDE SEQUENCE</scope>
    <source>
        <strain evidence="5">DFI.7.46</strain>
    </source>
</reference>
<dbReference type="InterPro" id="IPR013780">
    <property type="entry name" value="Glyco_hydro_b"/>
</dbReference>
<dbReference type="Pfam" id="PF00128">
    <property type="entry name" value="Alpha-amylase"/>
    <property type="match status" value="1"/>
</dbReference>